<evidence type="ECO:0000259" key="2">
    <source>
        <dbReference type="PROSITE" id="PS51034"/>
    </source>
</evidence>
<dbReference type="CDD" id="cd01099">
    <property type="entry name" value="PAN_AP_HGF"/>
    <property type="match status" value="2"/>
</dbReference>
<evidence type="ECO:0000313" key="3">
    <source>
        <dbReference type="EMBL" id="KAH8035564.1"/>
    </source>
</evidence>
<organism evidence="3 4">
    <name type="scientific">Rhipicephalus microplus</name>
    <name type="common">Cattle tick</name>
    <name type="synonym">Boophilus microplus</name>
    <dbReference type="NCBI Taxonomy" id="6941"/>
    <lineage>
        <taxon>Eukaryota</taxon>
        <taxon>Metazoa</taxon>
        <taxon>Ecdysozoa</taxon>
        <taxon>Arthropoda</taxon>
        <taxon>Chelicerata</taxon>
        <taxon>Arachnida</taxon>
        <taxon>Acari</taxon>
        <taxon>Parasitiformes</taxon>
        <taxon>Ixodida</taxon>
        <taxon>Ixodoidea</taxon>
        <taxon>Ixodidae</taxon>
        <taxon>Rhipicephalinae</taxon>
        <taxon>Rhipicephalus</taxon>
        <taxon>Boophilus</taxon>
    </lineage>
</organism>
<accession>A0A9J6EN34</accession>
<dbReference type="SMART" id="SM00473">
    <property type="entry name" value="PAN_AP"/>
    <property type="match status" value="3"/>
</dbReference>
<protein>
    <recommendedName>
        <fullName evidence="5">PAN domain protein</fullName>
    </recommendedName>
</protein>
<dbReference type="Pfam" id="PF00024">
    <property type="entry name" value="PAN_1"/>
    <property type="match status" value="3"/>
</dbReference>
<sequence>MLLLGNVEHPYSLVEYRGLSVSECGESCLRNALFPCRSFLFGRRSQQQTYCGLTHQNRAGLLQNPGSFEPSHSLNYYEIARNLDACDEEDVKFELVSGRYMTDRPLRTSQVSSAHECLALCRGDAKCRSASYDYRRRVCYAHSDTLRTGVDTNVKRNPQMNYFEKVCISAGSVCDKHWAFERVPGKELVVGGSSGSQSKVSVEANTREECQAACLAHRDFVCHSAEFNYQLSECRLSPHSRFTGGTGEAKLEDSKFVVDYFENNCVREVRGFCSTKKYRDQELVLADLVIGTMSQEDCLQRCLNSVDFVCRSFSFERDTQTCFLSHHTRKSAPKGATLRLPGTDLVELGACFDVSVECEPHVMRARVRSNMVFKGKVYTRGRPSTCSQDISNSMDFTLPIQLAGSDCGTVSKVSITNSLSRYIAEF</sequence>
<dbReference type="Proteomes" id="UP000821866">
    <property type="component" value="Chromosome 11"/>
</dbReference>
<dbReference type="InterPro" id="IPR001507">
    <property type="entry name" value="ZP_dom"/>
</dbReference>
<dbReference type="PROSITE" id="PS50948">
    <property type="entry name" value="PAN"/>
    <property type="match status" value="4"/>
</dbReference>
<proteinExistence type="predicted"/>
<dbReference type="SUPFAM" id="SSF57414">
    <property type="entry name" value="Hairpin loop containing domain-like"/>
    <property type="match status" value="4"/>
</dbReference>
<dbReference type="PANTHER" id="PTHR47327:SF1">
    <property type="entry name" value="RE15579P"/>
    <property type="match status" value="1"/>
</dbReference>
<comment type="caution">
    <text evidence="3">The sequence shown here is derived from an EMBL/GenBank/DDBJ whole genome shotgun (WGS) entry which is preliminary data.</text>
</comment>
<gene>
    <name evidence="3" type="ORF">HPB51_006320</name>
</gene>
<reference evidence="3" key="1">
    <citation type="journal article" date="2020" name="Cell">
        <title>Large-Scale Comparative Analyses of Tick Genomes Elucidate Their Genetic Diversity and Vector Capacities.</title>
        <authorList>
            <consortium name="Tick Genome and Microbiome Consortium (TIGMIC)"/>
            <person name="Jia N."/>
            <person name="Wang J."/>
            <person name="Shi W."/>
            <person name="Du L."/>
            <person name="Sun Y."/>
            <person name="Zhan W."/>
            <person name="Jiang J.F."/>
            <person name="Wang Q."/>
            <person name="Zhang B."/>
            <person name="Ji P."/>
            <person name="Bell-Sakyi L."/>
            <person name="Cui X.M."/>
            <person name="Yuan T.T."/>
            <person name="Jiang B.G."/>
            <person name="Yang W.F."/>
            <person name="Lam T.T."/>
            <person name="Chang Q.C."/>
            <person name="Ding S.J."/>
            <person name="Wang X.J."/>
            <person name="Zhu J.G."/>
            <person name="Ruan X.D."/>
            <person name="Zhao L."/>
            <person name="Wei J.T."/>
            <person name="Ye R.Z."/>
            <person name="Que T.C."/>
            <person name="Du C.H."/>
            <person name="Zhou Y.H."/>
            <person name="Cheng J.X."/>
            <person name="Dai P.F."/>
            <person name="Guo W.B."/>
            <person name="Han X.H."/>
            <person name="Huang E.J."/>
            <person name="Li L.F."/>
            <person name="Wei W."/>
            <person name="Gao Y.C."/>
            <person name="Liu J.Z."/>
            <person name="Shao H.Z."/>
            <person name="Wang X."/>
            <person name="Wang C.C."/>
            <person name="Yang T.C."/>
            <person name="Huo Q.B."/>
            <person name="Li W."/>
            <person name="Chen H.Y."/>
            <person name="Chen S.E."/>
            <person name="Zhou L.G."/>
            <person name="Ni X.B."/>
            <person name="Tian J.H."/>
            <person name="Sheng Y."/>
            <person name="Liu T."/>
            <person name="Pan Y.S."/>
            <person name="Xia L.Y."/>
            <person name="Li J."/>
            <person name="Zhao F."/>
            <person name="Cao W.C."/>
        </authorList>
    </citation>
    <scope>NUCLEOTIDE SEQUENCE</scope>
    <source>
        <strain evidence="3">Rmic-2018</strain>
    </source>
</reference>
<name>A0A9J6EN34_RHIMP</name>
<dbReference type="VEuPathDB" id="VectorBase:LOC119181815"/>
<feature type="domain" description="Apple" evidence="1">
    <location>
        <begin position="265"/>
        <end position="351"/>
    </location>
</feature>
<reference evidence="3" key="2">
    <citation type="submission" date="2021-09" db="EMBL/GenBank/DDBJ databases">
        <authorList>
            <person name="Jia N."/>
            <person name="Wang J."/>
            <person name="Shi W."/>
            <person name="Du L."/>
            <person name="Sun Y."/>
            <person name="Zhan W."/>
            <person name="Jiang J."/>
            <person name="Wang Q."/>
            <person name="Zhang B."/>
            <person name="Ji P."/>
            <person name="Sakyi L.B."/>
            <person name="Cui X."/>
            <person name="Yuan T."/>
            <person name="Jiang B."/>
            <person name="Yang W."/>
            <person name="Lam T.T.-Y."/>
            <person name="Chang Q."/>
            <person name="Ding S."/>
            <person name="Wang X."/>
            <person name="Zhu J."/>
            <person name="Ruan X."/>
            <person name="Zhao L."/>
            <person name="Wei J."/>
            <person name="Que T."/>
            <person name="Du C."/>
            <person name="Cheng J."/>
            <person name="Dai P."/>
            <person name="Han X."/>
            <person name="Huang E."/>
            <person name="Gao Y."/>
            <person name="Liu J."/>
            <person name="Shao H."/>
            <person name="Ye R."/>
            <person name="Li L."/>
            <person name="Wei W."/>
            <person name="Wang X."/>
            <person name="Wang C."/>
            <person name="Huo Q."/>
            <person name="Li W."/>
            <person name="Guo W."/>
            <person name="Chen H."/>
            <person name="Chen S."/>
            <person name="Zhou L."/>
            <person name="Zhou L."/>
            <person name="Ni X."/>
            <person name="Tian J."/>
            <person name="Zhou Y."/>
            <person name="Sheng Y."/>
            <person name="Liu T."/>
            <person name="Pan Y."/>
            <person name="Xia L."/>
            <person name="Li J."/>
            <person name="Zhao F."/>
            <person name="Cao W."/>
        </authorList>
    </citation>
    <scope>NUCLEOTIDE SEQUENCE</scope>
    <source>
        <strain evidence="3">Rmic-2018</strain>
        <tissue evidence="3">Larvae</tissue>
    </source>
</reference>
<dbReference type="InterPro" id="IPR052774">
    <property type="entry name" value="Celegans_DevNeuronal_Protein"/>
</dbReference>
<dbReference type="InterPro" id="IPR003609">
    <property type="entry name" value="Pan_app"/>
</dbReference>
<feature type="domain" description="Apple" evidence="1">
    <location>
        <begin position="1"/>
        <end position="81"/>
    </location>
</feature>
<feature type="domain" description="ZP" evidence="2">
    <location>
        <begin position="357"/>
        <end position="426"/>
    </location>
</feature>
<feature type="domain" description="Apple" evidence="1">
    <location>
        <begin position="174"/>
        <end position="264"/>
    </location>
</feature>
<dbReference type="EMBL" id="JABSTU010000003">
    <property type="protein sequence ID" value="KAH8035564.1"/>
    <property type="molecule type" value="Genomic_DNA"/>
</dbReference>
<dbReference type="AlphaFoldDB" id="A0A9J6EN34"/>
<dbReference type="Gene3D" id="3.50.4.10">
    <property type="entry name" value="Hepatocyte Growth Factor"/>
    <property type="match status" value="4"/>
</dbReference>
<dbReference type="PROSITE" id="PS51034">
    <property type="entry name" value="ZP_2"/>
    <property type="match status" value="1"/>
</dbReference>
<feature type="domain" description="Apple" evidence="1">
    <location>
        <begin position="86"/>
        <end position="167"/>
    </location>
</feature>
<dbReference type="GO" id="GO:0009653">
    <property type="term" value="P:anatomical structure morphogenesis"/>
    <property type="evidence" value="ECO:0007669"/>
    <property type="project" value="TreeGrafter"/>
</dbReference>
<evidence type="ECO:0000259" key="1">
    <source>
        <dbReference type="PROSITE" id="PS50948"/>
    </source>
</evidence>
<evidence type="ECO:0000313" key="4">
    <source>
        <dbReference type="Proteomes" id="UP000821866"/>
    </source>
</evidence>
<evidence type="ECO:0008006" key="5">
    <source>
        <dbReference type="Google" id="ProtNLM"/>
    </source>
</evidence>
<keyword evidence="4" id="KW-1185">Reference proteome</keyword>
<dbReference type="PANTHER" id="PTHR47327">
    <property type="entry name" value="FI18240P1-RELATED"/>
    <property type="match status" value="1"/>
</dbReference>